<gene>
    <name evidence="2" type="ORF">R5W23_005321</name>
</gene>
<feature type="chain" id="PRO_5046786667" evidence="1">
    <location>
        <begin position="26"/>
        <end position="134"/>
    </location>
</feature>
<name>A0ABU5F8X7_9BACT</name>
<comment type="caution">
    <text evidence="2">The sequence shown here is derived from an EMBL/GenBank/DDBJ whole genome shotgun (WGS) entry which is preliminary data.</text>
</comment>
<keyword evidence="3" id="KW-1185">Reference proteome</keyword>
<accession>A0ABU5F8X7</accession>
<evidence type="ECO:0000313" key="3">
    <source>
        <dbReference type="Proteomes" id="UP001272242"/>
    </source>
</evidence>
<proteinExistence type="predicted"/>
<evidence type="ECO:0000313" key="2">
    <source>
        <dbReference type="EMBL" id="MDY3563705.1"/>
    </source>
</evidence>
<dbReference type="EMBL" id="JAXBLV010000245">
    <property type="protein sequence ID" value="MDY3563705.1"/>
    <property type="molecule type" value="Genomic_DNA"/>
</dbReference>
<dbReference type="RefSeq" id="WP_320689854.1">
    <property type="nucleotide sequence ID" value="NZ_JAXBLV010000245.1"/>
</dbReference>
<protein>
    <submittedName>
        <fullName evidence="2">Uncharacterized protein</fullName>
    </submittedName>
</protein>
<keyword evidence="1" id="KW-0732">Signal</keyword>
<organism evidence="2 3">
    <name type="scientific">Gemmata algarum</name>
    <dbReference type="NCBI Taxonomy" id="2975278"/>
    <lineage>
        <taxon>Bacteria</taxon>
        <taxon>Pseudomonadati</taxon>
        <taxon>Planctomycetota</taxon>
        <taxon>Planctomycetia</taxon>
        <taxon>Gemmatales</taxon>
        <taxon>Gemmataceae</taxon>
        <taxon>Gemmata</taxon>
    </lineage>
</organism>
<sequence>MRLYLASAAAALLSVGLCVDCFVHAEPATPPPGTFAFNCCGGQGASNDECCGCVAFAGGFVQQSSSNSYNACGAAPSVEHWCRTVIVDCFNVNNVQRFTAKAGTGCPSTCNTPFGLVSGVKQITSCDQYYGGCD</sequence>
<feature type="signal peptide" evidence="1">
    <location>
        <begin position="1"/>
        <end position="25"/>
    </location>
</feature>
<reference evidence="3" key="1">
    <citation type="journal article" date="2023" name="Mar. Drugs">
        <title>Gemmata algarum, a Novel Planctomycete Isolated from an Algal Mat, Displays Antimicrobial Activity.</title>
        <authorList>
            <person name="Kumar G."/>
            <person name="Kallscheuer N."/>
            <person name="Kashif M."/>
            <person name="Ahamad S."/>
            <person name="Jagadeeshwari U."/>
            <person name="Pannikurungottu S."/>
            <person name="Haufschild T."/>
            <person name="Kabuu M."/>
            <person name="Sasikala C."/>
            <person name="Jogler C."/>
            <person name="Ramana C."/>
        </authorList>
    </citation>
    <scope>NUCLEOTIDE SEQUENCE [LARGE SCALE GENOMIC DNA]</scope>
    <source>
        <strain evidence="3">JC673</strain>
    </source>
</reference>
<evidence type="ECO:0000256" key="1">
    <source>
        <dbReference type="SAM" id="SignalP"/>
    </source>
</evidence>
<dbReference type="Proteomes" id="UP001272242">
    <property type="component" value="Unassembled WGS sequence"/>
</dbReference>